<sequence>VQDRQDFRLTSDFVVRLDIEQVQVPVRIFSAEVGLKLHVVSYLPGDIPHWRKGSNAIFLNQNLYSDK</sequence>
<feature type="non-terminal residue" evidence="1">
    <location>
        <position position="67"/>
    </location>
</feature>
<evidence type="ECO:0000313" key="1">
    <source>
        <dbReference type="EMBL" id="CAG7836886.1"/>
    </source>
</evidence>
<organism evidence="1 2">
    <name type="scientific">Allacma fusca</name>
    <dbReference type="NCBI Taxonomy" id="39272"/>
    <lineage>
        <taxon>Eukaryota</taxon>
        <taxon>Metazoa</taxon>
        <taxon>Ecdysozoa</taxon>
        <taxon>Arthropoda</taxon>
        <taxon>Hexapoda</taxon>
        <taxon>Collembola</taxon>
        <taxon>Symphypleona</taxon>
        <taxon>Sminthuridae</taxon>
        <taxon>Allacma</taxon>
    </lineage>
</organism>
<reference evidence="1" key="1">
    <citation type="submission" date="2021-06" db="EMBL/GenBank/DDBJ databases">
        <authorList>
            <person name="Hodson N. C."/>
            <person name="Mongue J. A."/>
            <person name="Jaron S. K."/>
        </authorList>
    </citation>
    <scope>NUCLEOTIDE SEQUENCE</scope>
</reference>
<gene>
    <name evidence="1" type="ORF">AFUS01_LOCUS46077</name>
</gene>
<keyword evidence="2" id="KW-1185">Reference proteome</keyword>
<comment type="caution">
    <text evidence="1">The sequence shown here is derived from an EMBL/GenBank/DDBJ whole genome shotgun (WGS) entry which is preliminary data.</text>
</comment>
<dbReference type="Proteomes" id="UP000708208">
    <property type="component" value="Unassembled WGS sequence"/>
</dbReference>
<dbReference type="EMBL" id="CAJVCH010571191">
    <property type="protein sequence ID" value="CAG7836886.1"/>
    <property type="molecule type" value="Genomic_DNA"/>
</dbReference>
<name>A0A8J2MC06_9HEXA</name>
<dbReference type="AlphaFoldDB" id="A0A8J2MC06"/>
<accession>A0A8J2MC06</accession>
<proteinExistence type="predicted"/>
<protein>
    <submittedName>
        <fullName evidence="1">Uncharacterized protein</fullName>
    </submittedName>
</protein>
<evidence type="ECO:0000313" key="2">
    <source>
        <dbReference type="Proteomes" id="UP000708208"/>
    </source>
</evidence>